<dbReference type="OrthoDB" id="4515621at2"/>
<evidence type="ECO:0000313" key="3">
    <source>
        <dbReference type="Proteomes" id="UP000322634"/>
    </source>
</evidence>
<feature type="transmembrane region" description="Helical" evidence="1">
    <location>
        <begin position="381"/>
        <end position="405"/>
    </location>
</feature>
<evidence type="ECO:0000313" key="2">
    <source>
        <dbReference type="EMBL" id="TYC08616.1"/>
    </source>
</evidence>
<keyword evidence="1" id="KW-0812">Transmembrane</keyword>
<dbReference type="AlphaFoldDB" id="A0A5D0TTD8"/>
<feature type="transmembrane region" description="Helical" evidence="1">
    <location>
        <begin position="262"/>
        <end position="285"/>
    </location>
</feature>
<protein>
    <recommendedName>
        <fullName evidence="4">PqqD family protein</fullName>
    </recommendedName>
</protein>
<gene>
    <name evidence="2" type="ORF">FXF65_37625</name>
</gene>
<keyword evidence="3" id="KW-1185">Reference proteome</keyword>
<feature type="transmembrane region" description="Helical" evidence="1">
    <location>
        <begin position="231"/>
        <end position="250"/>
    </location>
</feature>
<dbReference type="Proteomes" id="UP000322634">
    <property type="component" value="Unassembled WGS sequence"/>
</dbReference>
<dbReference type="EMBL" id="VSFF01000016">
    <property type="protein sequence ID" value="TYC08616.1"/>
    <property type="molecule type" value="Genomic_DNA"/>
</dbReference>
<comment type="caution">
    <text evidence="2">The sequence shown here is derived from an EMBL/GenBank/DDBJ whole genome shotgun (WGS) entry which is preliminary data.</text>
</comment>
<keyword evidence="1" id="KW-1133">Transmembrane helix</keyword>
<feature type="transmembrane region" description="Helical" evidence="1">
    <location>
        <begin position="130"/>
        <end position="153"/>
    </location>
</feature>
<proteinExistence type="predicted"/>
<feature type="transmembrane region" description="Helical" evidence="1">
    <location>
        <begin position="341"/>
        <end position="369"/>
    </location>
</feature>
<feature type="transmembrane region" description="Helical" evidence="1">
    <location>
        <begin position="165"/>
        <end position="182"/>
    </location>
</feature>
<name>A0A5D0TTD8_9ACTN</name>
<organism evidence="2 3">
    <name type="scientific">Actinomadura syzygii</name>
    <dbReference type="NCBI Taxonomy" id="1427538"/>
    <lineage>
        <taxon>Bacteria</taxon>
        <taxon>Bacillati</taxon>
        <taxon>Actinomycetota</taxon>
        <taxon>Actinomycetes</taxon>
        <taxon>Streptosporangiales</taxon>
        <taxon>Thermomonosporaceae</taxon>
        <taxon>Actinomadura</taxon>
    </lineage>
</organism>
<sequence length="419" mass="46413">MTGQLRGQHVRLRPLTLLDEGPDEVLVGSPESGTYITVPTVGALVIRALERGASIPEAQVEATRYAGEPVDVAAFVGGLRELGFLAEHDDEDGRRHADAPARIRRTAPIQQRRWVTGLDTRKARPFFSRAAWLCYAGALVFSVGCFVLRPSLIPRPGDVFLFEDRGLAVLFLLPFGYLMSALHEGWHWLAARAAGVSARFGIDRRLYFMVFETDLSQLWTLPRRQRYGPQLAGLAIDSFVLGGLVGIRLLDETGWCDVPALVAGVAGALAFMTLSSMVWQCMVFLRTDLYGVLLTLTGCHDLWNTKTLLLRRAFGRLGPAHSEQLASARPRDVAVARWFRWVYLIGVPVALAHYAVFRVPIFAGVAIWACHGLAVGPLAARFWYTLAISSAVFLPSLVVMTTWLLDLYRRRLTMPLTQA</sequence>
<accession>A0A5D0TTD8</accession>
<keyword evidence="1" id="KW-0472">Membrane</keyword>
<evidence type="ECO:0008006" key="4">
    <source>
        <dbReference type="Google" id="ProtNLM"/>
    </source>
</evidence>
<evidence type="ECO:0000256" key="1">
    <source>
        <dbReference type="SAM" id="Phobius"/>
    </source>
</evidence>
<reference evidence="2 3" key="1">
    <citation type="submission" date="2019-08" db="EMBL/GenBank/DDBJ databases">
        <title>Actinomadura sp. nov. CYP1-5 isolated from mountain soil.</title>
        <authorList>
            <person name="Songsumanus A."/>
            <person name="Kuncharoen N."/>
            <person name="Kudo T."/>
            <person name="Yuki M."/>
            <person name="Igarashi Y."/>
            <person name="Tanasupawat S."/>
        </authorList>
    </citation>
    <scope>NUCLEOTIDE SEQUENCE [LARGE SCALE GENOMIC DNA]</scope>
    <source>
        <strain evidence="2 3">GKU157</strain>
    </source>
</reference>